<dbReference type="Proteomes" id="UP001341281">
    <property type="component" value="Chromosome 10"/>
</dbReference>
<evidence type="ECO:0000313" key="1">
    <source>
        <dbReference type="EMBL" id="WVZ99510.1"/>
    </source>
</evidence>
<proteinExistence type="predicted"/>
<dbReference type="EMBL" id="CP144754">
    <property type="protein sequence ID" value="WVZ99510.1"/>
    <property type="molecule type" value="Genomic_DNA"/>
</dbReference>
<keyword evidence="2" id="KW-1185">Reference proteome</keyword>
<organism evidence="1 2">
    <name type="scientific">Paspalum notatum var. saurae</name>
    <dbReference type="NCBI Taxonomy" id="547442"/>
    <lineage>
        <taxon>Eukaryota</taxon>
        <taxon>Viridiplantae</taxon>
        <taxon>Streptophyta</taxon>
        <taxon>Embryophyta</taxon>
        <taxon>Tracheophyta</taxon>
        <taxon>Spermatophyta</taxon>
        <taxon>Magnoliopsida</taxon>
        <taxon>Liliopsida</taxon>
        <taxon>Poales</taxon>
        <taxon>Poaceae</taxon>
        <taxon>PACMAD clade</taxon>
        <taxon>Panicoideae</taxon>
        <taxon>Andropogonodae</taxon>
        <taxon>Paspaleae</taxon>
        <taxon>Paspalinae</taxon>
        <taxon>Paspalum</taxon>
    </lineage>
</organism>
<sequence>MRPTTSRYAPRRSERTGTRIAGKVSLLLLLSCLQHEEQGLWCGCRNCNGVALDFQPKATDSELEIKIPTSLLGELSYAECLPADADMGTCWELGMWRDGDIRCFVGSVRHQAVVRRSVLPDRTRR</sequence>
<gene>
    <name evidence="1" type="ORF">U9M48_044792</name>
</gene>
<evidence type="ECO:0000313" key="2">
    <source>
        <dbReference type="Proteomes" id="UP001341281"/>
    </source>
</evidence>
<dbReference type="AlphaFoldDB" id="A0AAQ3UVS1"/>
<protein>
    <submittedName>
        <fullName evidence="1">Uncharacterized protein</fullName>
    </submittedName>
</protein>
<accession>A0AAQ3UVS1</accession>
<reference evidence="1 2" key="1">
    <citation type="submission" date="2024-02" db="EMBL/GenBank/DDBJ databases">
        <title>High-quality chromosome-scale genome assembly of Pensacola bahiagrass (Paspalum notatum Flugge var. saurae).</title>
        <authorList>
            <person name="Vega J.M."/>
            <person name="Podio M."/>
            <person name="Orjuela J."/>
            <person name="Siena L.A."/>
            <person name="Pessino S.C."/>
            <person name="Combes M.C."/>
            <person name="Mariac C."/>
            <person name="Albertini E."/>
            <person name="Pupilli F."/>
            <person name="Ortiz J.P.A."/>
            <person name="Leblanc O."/>
        </authorList>
    </citation>
    <scope>NUCLEOTIDE SEQUENCE [LARGE SCALE GENOMIC DNA]</scope>
    <source>
        <strain evidence="1">R1</strain>
        <tissue evidence="1">Leaf</tissue>
    </source>
</reference>
<name>A0AAQ3UVS1_PASNO</name>